<evidence type="ECO:0000256" key="1">
    <source>
        <dbReference type="SAM" id="MobiDB-lite"/>
    </source>
</evidence>
<dbReference type="EMBL" id="MWWW01000005">
    <property type="protein sequence ID" value="OZG60838.1"/>
    <property type="molecule type" value="Genomic_DNA"/>
</dbReference>
<evidence type="ECO:0000313" key="2">
    <source>
        <dbReference type="EMBL" id="OZG60838.1"/>
    </source>
</evidence>
<evidence type="ECO:0000313" key="3">
    <source>
        <dbReference type="Proteomes" id="UP000216871"/>
    </source>
</evidence>
<dbReference type="AntiFam" id="ANF00057">
    <property type="entry name" value="Translation of E. coli type CRISPR repeat"/>
</dbReference>
<gene>
    <name evidence="2" type="ORF">BMYO_0635</name>
</gene>
<dbReference type="AntiFam" id="ANF00006">
    <property type="entry name" value="Translation of CRISPR region"/>
</dbReference>
<feature type="region of interest" description="Disordered" evidence="1">
    <location>
        <begin position="1"/>
        <end position="26"/>
    </location>
</feature>
<sequence>MRGEHIMSQVHGSGCVGSSPHARGTRRRVLERAAQTGIIPACAGNTRWTCRLIIEKWDHPRMRGEHVNVLGGMWSSMGSSPHARGTPVDGGGVEFAGGIIPACAGNTARRQGIVRVSGDHPRMRGEHAAEGITNAFNGGSSPHARGTHLQSVAISRDIWMRRHLFPSLSFSALFAESPTSATPLQRIHQRISITKCKDSGQYARYRTICKPLLSYNTSQVLYDSPLRQSSPTDFAIGPNWVRRK</sequence>
<dbReference type="Proteomes" id="UP000216871">
    <property type="component" value="Unassembled WGS sequence"/>
</dbReference>
<protein>
    <submittedName>
        <fullName evidence="2">Uncharacterized protein</fullName>
    </submittedName>
</protein>
<reference evidence="2 3" key="1">
    <citation type="journal article" date="2017" name="BMC Genomics">
        <title>Comparative genomic and phylogenomic analyses of the Bifidobacteriaceae family.</title>
        <authorList>
            <person name="Lugli G.A."/>
            <person name="Milani C."/>
            <person name="Turroni F."/>
            <person name="Duranti S."/>
            <person name="Mancabelli L."/>
            <person name="Mangifesta M."/>
            <person name="Ferrario C."/>
            <person name="Modesto M."/>
            <person name="Mattarelli P."/>
            <person name="Jiri K."/>
            <person name="van Sinderen D."/>
            <person name="Ventura M."/>
        </authorList>
    </citation>
    <scope>NUCLEOTIDE SEQUENCE [LARGE SCALE GENOMIC DNA]</scope>
    <source>
        <strain evidence="2 3">DSM 100196</strain>
    </source>
</reference>
<comment type="caution">
    <text evidence="2">The sequence shown here is derived from an EMBL/GenBank/DDBJ whole genome shotgun (WGS) entry which is preliminary data.</text>
</comment>
<keyword evidence="3" id="KW-1185">Reference proteome</keyword>
<proteinExistence type="predicted"/>
<dbReference type="AlphaFoldDB" id="A0A261FP22"/>
<organism evidence="2 3">
    <name type="scientific">Bifidobacterium myosotis</name>
    <dbReference type="NCBI Taxonomy" id="1630166"/>
    <lineage>
        <taxon>Bacteria</taxon>
        <taxon>Bacillati</taxon>
        <taxon>Actinomycetota</taxon>
        <taxon>Actinomycetes</taxon>
        <taxon>Bifidobacteriales</taxon>
        <taxon>Bifidobacteriaceae</taxon>
        <taxon>Bifidobacterium</taxon>
    </lineage>
</organism>
<name>A0A261FP22_9BIFI</name>
<accession>A0A261FP22</accession>